<accession>X0TNM3</accession>
<proteinExistence type="predicted"/>
<dbReference type="EMBL" id="BARS01009654">
    <property type="protein sequence ID" value="GAF77705.1"/>
    <property type="molecule type" value="Genomic_DNA"/>
</dbReference>
<dbReference type="AlphaFoldDB" id="X0TNM3"/>
<feature type="non-terminal residue" evidence="1">
    <location>
        <position position="1"/>
    </location>
</feature>
<protein>
    <submittedName>
        <fullName evidence="1">Uncharacterized protein</fullName>
    </submittedName>
</protein>
<sequence length="61" mass="6723">LLLADIVNAANGQALDEDFFVSRLEPLKATIDWSSKGMFSEAGGRKGALEVYDRLREIVQP</sequence>
<comment type="caution">
    <text evidence="1">The sequence shown here is derived from an EMBL/GenBank/DDBJ whole genome shotgun (WGS) entry which is preliminary data.</text>
</comment>
<name>X0TNM3_9ZZZZ</name>
<evidence type="ECO:0000313" key="1">
    <source>
        <dbReference type="EMBL" id="GAF77705.1"/>
    </source>
</evidence>
<reference evidence="1" key="1">
    <citation type="journal article" date="2014" name="Front. Microbiol.">
        <title>High frequency of phylogenetically diverse reductive dehalogenase-homologous genes in deep subseafloor sedimentary metagenomes.</title>
        <authorList>
            <person name="Kawai M."/>
            <person name="Futagami T."/>
            <person name="Toyoda A."/>
            <person name="Takaki Y."/>
            <person name="Nishi S."/>
            <person name="Hori S."/>
            <person name="Arai W."/>
            <person name="Tsubouchi T."/>
            <person name="Morono Y."/>
            <person name="Uchiyama I."/>
            <person name="Ito T."/>
            <person name="Fujiyama A."/>
            <person name="Inagaki F."/>
            <person name="Takami H."/>
        </authorList>
    </citation>
    <scope>NUCLEOTIDE SEQUENCE</scope>
    <source>
        <strain evidence="1">Expedition CK06-06</strain>
    </source>
</reference>
<gene>
    <name evidence="1" type="ORF">S01H1_18105</name>
</gene>
<organism evidence="1">
    <name type="scientific">marine sediment metagenome</name>
    <dbReference type="NCBI Taxonomy" id="412755"/>
    <lineage>
        <taxon>unclassified sequences</taxon>
        <taxon>metagenomes</taxon>
        <taxon>ecological metagenomes</taxon>
    </lineage>
</organism>